<dbReference type="OrthoDB" id="1164858at2"/>
<dbReference type="RefSeq" id="WP_089678014.1">
    <property type="nucleotide sequence ID" value="NZ_FNFO01000001.1"/>
</dbReference>
<dbReference type="AlphaFoldDB" id="A0A1G8WW35"/>
<evidence type="ECO:0008006" key="4">
    <source>
        <dbReference type="Google" id="ProtNLM"/>
    </source>
</evidence>
<name>A0A1G8WW35_9BACT</name>
<gene>
    <name evidence="2" type="ORF">SAMN05421823_101198</name>
</gene>
<sequence>MQKTCAIFLFAVASSSVFAQSTTSGLTATIAEASPSFYTLISQAESAYLIESYEESAMLYERAFTLQTPTAQQLYDAACSRAVIGHTDLAFQHLQSAVRGGWIDLERLQEDSDLRPLHDDARWASLLENLTQRVHQWEAAANPSYRSELEALDEADQQYRRLIDSVETATGRYSEAWSTLMTQIEQNDQQNVDKVVALLDAHGWPTAEQTGPQASAIVCRLLTRAPLEIQTKYLSTLRSAARHGDATWQQLAEMEDLILVQQGKPQLYGSQYAFNPQTRQFEVLPIQKEHKVDRRRESMGLPPLDEFLQSLQASYTRREMISVIAD</sequence>
<protein>
    <recommendedName>
        <fullName evidence="4">Tetratricopeptide repeat-containing protein</fullName>
    </recommendedName>
</protein>
<feature type="signal peptide" evidence="1">
    <location>
        <begin position="1"/>
        <end position="19"/>
    </location>
</feature>
<dbReference type="NCBIfam" id="NF047558">
    <property type="entry name" value="TPR_END_plus"/>
    <property type="match status" value="1"/>
</dbReference>
<reference evidence="2 3" key="1">
    <citation type="submission" date="2016-10" db="EMBL/GenBank/DDBJ databases">
        <authorList>
            <person name="de Groot N.N."/>
        </authorList>
    </citation>
    <scope>NUCLEOTIDE SEQUENCE [LARGE SCALE GENOMIC DNA]</scope>
    <source>
        <strain evidence="2 3">DSM 25186</strain>
    </source>
</reference>
<evidence type="ECO:0000313" key="2">
    <source>
        <dbReference type="EMBL" id="SDJ82393.1"/>
    </source>
</evidence>
<accession>A0A1G8WW35</accession>
<evidence type="ECO:0000256" key="1">
    <source>
        <dbReference type="SAM" id="SignalP"/>
    </source>
</evidence>
<dbReference type="InterPro" id="IPR046732">
    <property type="entry name" value="DUF6624"/>
</dbReference>
<keyword evidence="1" id="KW-0732">Signal</keyword>
<dbReference type="EMBL" id="FNFO01000001">
    <property type="protein sequence ID" value="SDJ82393.1"/>
    <property type="molecule type" value="Genomic_DNA"/>
</dbReference>
<feature type="chain" id="PRO_5011644046" description="Tetratricopeptide repeat-containing protein" evidence="1">
    <location>
        <begin position="20"/>
        <end position="326"/>
    </location>
</feature>
<keyword evidence="3" id="KW-1185">Reference proteome</keyword>
<dbReference type="Pfam" id="PF20329">
    <property type="entry name" value="DUF6624"/>
    <property type="match status" value="1"/>
</dbReference>
<organism evidence="2 3">
    <name type="scientific">Catalinimonas alkaloidigena</name>
    <dbReference type="NCBI Taxonomy" id="1075417"/>
    <lineage>
        <taxon>Bacteria</taxon>
        <taxon>Pseudomonadati</taxon>
        <taxon>Bacteroidota</taxon>
        <taxon>Cytophagia</taxon>
        <taxon>Cytophagales</taxon>
        <taxon>Catalimonadaceae</taxon>
        <taxon>Catalinimonas</taxon>
    </lineage>
</organism>
<dbReference type="Proteomes" id="UP000198510">
    <property type="component" value="Unassembled WGS sequence"/>
</dbReference>
<proteinExistence type="predicted"/>
<evidence type="ECO:0000313" key="3">
    <source>
        <dbReference type="Proteomes" id="UP000198510"/>
    </source>
</evidence>